<feature type="chain" id="PRO_5044787601" evidence="1">
    <location>
        <begin position="26"/>
        <end position="195"/>
    </location>
</feature>
<dbReference type="EMBL" id="JBJKBG010000002">
    <property type="protein sequence ID" value="KAL3752304.1"/>
    <property type="molecule type" value="Genomic_DNA"/>
</dbReference>
<accession>A0ABD3LKP5</accession>
<feature type="signal peptide" evidence="1">
    <location>
        <begin position="1"/>
        <end position="25"/>
    </location>
</feature>
<gene>
    <name evidence="2" type="ORF">ACJRO7_013024</name>
</gene>
<dbReference type="Proteomes" id="UP001634007">
    <property type="component" value="Unassembled WGS sequence"/>
</dbReference>
<comment type="caution">
    <text evidence="2">The sequence shown here is derived from an EMBL/GenBank/DDBJ whole genome shotgun (WGS) entry which is preliminary data.</text>
</comment>
<protein>
    <submittedName>
        <fullName evidence="2">Uncharacterized protein</fullName>
    </submittedName>
</protein>
<evidence type="ECO:0000256" key="1">
    <source>
        <dbReference type="SAM" id="SignalP"/>
    </source>
</evidence>
<organism evidence="2 3">
    <name type="scientific">Eucalyptus globulus</name>
    <name type="common">Tasmanian blue gum</name>
    <dbReference type="NCBI Taxonomy" id="34317"/>
    <lineage>
        <taxon>Eukaryota</taxon>
        <taxon>Viridiplantae</taxon>
        <taxon>Streptophyta</taxon>
        <taxon>Embryophyta</taxon>
        <taxon>Tracheophyta</taxon>
        <taxon>Spermatophyta</taxon>
        <taxon>Magnoliopsida</taxon>
        <taxon>eudicotyledons</taxon>
        <taxon>Gunneridae</taxon>
        <taxon>Pentapetalae</taxon>
        <taxon>rosids</taxon>
        <taxon>malvids</taxon>
        <taxon>Myrtales</taxon>
        <taxon>Myrtaceae</taxon>
        <taxon>Myrtoideae</taxon>
        <taxon>Eucalypteae</taxon>
        <taxon>Eucalyptus</taxon>
    </lineage>
</organism>
<name>A0ABD3LKP5_EUCGL</name>
<evidence type="ECO:0000313" key="3">
    <source>
        <dbReference type="Proteomes" id="UP001634007"/>
    </source>
</evidence>
<evidence type="ECO:0000313" key="2">
    <source>
        <dbReference type="EMBL" id="KAL3752304.1"/>
    </source>
</evidence>
<keyword evidence="1" id="KW-0732">Signal</keyword>
<reference evidence="2 3" key="1">
    <citation type="submission" date="2024-11" db="EMBL/GenBank/DDBJ databases">
        <title>Chromosome-level genome assembly of Eucalyptus globulus Labill. provides insights into its genome evolution.</title>
        <authorList>
            <person name="Li X."/>
        </authorList>
    </citation>
    <scope>NUCLEOTIDE SEQUENCE [LARGE SCALE GENOMIC DNA]</scope>
    <source>
        <strain evidence="2">CL2024</strain>
        <tissue evidence="2">Fresh tender leaves</tissue>
    </source>
</reference>
<dbReference type="AlphaFoldDB" id="A0ABD3LKP5"/>
<keyword evidence="3" id="KW-1185">Reference proteome</keyword>
<sequence length="195" mass="20304">MVDTSSMARFRLLITAVFFAAFALASLDVSDCHVVKGKLSCLDCKQDHDLSGIKVMVKCDGVKKASVATTEDDGSFEAELPSTKAAAAATTDEGKTAAAPTLSCLAKVLGGPDQLYASRDHVVAKVVEVEGRDGTATSYGLATPLAVSTACPPTKECGAYNMVGSSKTIDLPLPKEWGLAPSSYYVPFIPIIGIP</sequence>
<proteinExistence type="predicted"/>